<dbReference type="PANTHER" id="PTHR30336">
    <property type="entry name" value="INNER MEMBRANE PROTEIN, PROBABLE PERMEASE"/>
    <property type="match status" value="1"/>
</dbReference>
<dbReference type="Proteomes" id="UP001165092">
    <property type="component" value="Unassembled WGS sequence"/>
</dbReference>
<dbReference type="AlphaFoldDB" id="A0A9W6P5Z4"/>
<dbReference type="CDD" id="cd06259">
    <property type="entry name" value="YdcF-like"/>
    <property type="match status" value="1"/>
</dbReference>
<keyword evidence="3" id="KW-1185">Reference proteome</keyword>
<dbReference type="InterPro" id="IPR051599">
    <property type="entry name" value="Cell_Envelope_Assoc"/>
</dbReference>
<evidence type="ECO:0000313" key="2">
    <source>
        <dbReference type="EMBL" id="GLU47697.1"/>
    </source>
</evidence>
<accession>A0A9W6P5Z4</accession>
<name>A0A9W6P5Z4_9ACTN</name>
<evidence type="ECO:0000313" key="3">
    <source>
        <dbReference type="Proteomes" id="UP001165092"/>
    </source>
</evidence>
<proteinExistence type="predicted"/>
<sequence>MRIETLMVVGALMGGAALAAGPTAWTYLASARYRFAPAAVPARPVAIVLGAGVRSDGQPTLLLARRLDIAVELVRAGKVGAVLVSGDNRPCSGRETDVMTRYLVRRGVPEGAITADPAGYRTWDTCARARDSYGVRSAVIVTQSFHLPRAVALARAAGLDAVGVGDPSLAGRSRATAYGYVREFGANTKALRDAVLRPAPADTSTGAADEVERLAKAT</sequence>
<dbReference type="PANTHER" id="PTHR30336:SF6">
    <property type="entry name" value="INTEGRAL MEMBRANE PROTEIN"/>
    <property type="match status" value="1"/>
</dbReference>
<feature type="domain" description="DUF218" evidence="1">
    <location>
        <begin position="45"/>
        <end position="162"/>
    </location>
</feature>
<dbReference type="EMBL" id="BSQG01000003">
    <property type="protein sequence ID" value="GLU47697.1"/>
    <property type="molecule type" value="Genomic_DNA"/>
</dbReference>
<reference evidence="2" key="1">
    <citation type="submission" date="2023-02" db="EMBL/GenBank/DDBJ databases">
        <title>Nocardiopsis ansamitocini NBRC 112285.</title>
        <authorList>
            <person name="Ichikawa N."/>
            <person name="Sato H."/>
            <person name="Tonouchi N."/>
        </authorList>
    </citation>
    <scope>NUCLEOTIDE SEQUENCE</scope>
    <source>
        <strain evidence="2">NBRC 112285</strain>
    </source>
</reference>
<gene>
    <name evidence="2" type="ORF">Nans01_20480</name>
</gene>
<organism evidence="2 3">
    <name type="scientific">Nocardiopsis ansamitocini</name>
    <dbReference type="NCBI Taxonomy" id="1670832"/>
    <lineage>
        <taxon>Bacteria</taxon>
        <taxon>Bacillati</taxon>
        <taxon>Actinomycetota</taxon>
        <taxon>Actinomycetes</taxon>
        <taxon>Streptosporangiales</taxon>
        <taxon>Nocardiopsidaceae</taxon>
        <taxon>Nocardiopsis</taxon>
    </lineage>
</organism>
<dbReference type="GO" id="GO:0005886">
    <property type="term" value="C:plasma membrane"/>
    <property type="evidence" value="ECO:0007669"/>
    <property type="project" value="TreeGrafter"/>
</dbReference>
<protein>
    <submittedName>
        <fullName evidence="2">Membrane protein</fullName>
    </submittedName>
</protein>
<dbReference type="InterPro" id="IPR003848">
    <property type="entry name" value="DUF218"/>
</dbReference>
<comment type="caution">
    <text evidence="2">The sequence shown here is derived from an EMBL/GenBank/DDBJ whole genome shotgun (WGS) entry which is preliminary data.</text>
</comment>
<dbReference type="Pfam" id="PF02698">
    <property type="entry name" value="DUF218"/>
    <property type="match status" value="1"/>
</dbReference>
<evidence type="ECO:0000259" key="1">
    <source>
        <dbReference type="Pfam" id="PF02698"/>
    </source>
</evidence>